<dbReference type="Pfam" id="PF00169">
    <property type="entry name" value="PH"/>
    <property type="match status" value="1"/>
</dbReference>
<dbReference type="CDD" id="cd17095">
    <property type="entry name" value="FERM_F0_kindlins"/>
    <property type="match status" value="1"/>
</dbReference>
<dbReference type="Pfam" id="PF00373">
    <property type="entry name" value="FERM_M"/>
    <property type="match status" value="1"/>
</dbReference>
<evidence type="ECO:0000259" key="2">
    <source>
        <dbReference type="PROSITE" id="PS50003"/>
    </source>
</evidence>
<protein>
    <recommendedName>
        <fullName evidence="2">PH domain-containing protein</fullName>
    </recommendedName>
</protein>
<dbReference type="OrthoDB" id="6511967at2759"/>
<feature type="compositionally biased region" description="Polar residues" evidence="1">
    <location>
        <begin position="170"/>
        <end position="181"/>
    </location>
</feature>
<dbReference type="InterPro" id="IPR019749">
    <property type="entry name" value="Band_41_domain"/>
</dbReference>
<reference evidence="3" key="2">
    <citation type="submission" date="2020-01" db="EMBL/GenBank/DDBJ databases">
        <authorList>
            <person name="Korhonen P.K.K."/>
            <person name="Guangxu M.G."/>
            <person name="Wang T.W."/>
            <person name="Stroehlein A.J.S."/>
            <person name="Young N.D."/>
            <person name="Ang C.-S.A."/>
            <person name="Fernando D.W.F."/>
            <person name="Lu H.L."/>
            <person name="Taylor S.T."/>
            <person name="Ehtesham M.E.M."/>
            <person name="Najaraj S.H.N."/>
            <person name="Harsha G.H.G."/>
            <person name="Madugundu A.M."/>
            <person name="Renuse S.R."/>
            <person name="Holt D.H."/>
            <person name="Pandey A.P."/>
            <person name="Papenfuss A.P."/>
            <person name="Gasser R.B.G."/>
            <person name="Fischer K.F."/>
        </authorList>
    </citation>
    <scope>NUCLEOTIDE SEQUENCE</scope>
    <source>
        <strain evidence="3">SSS_KF_BRIS2020</strain>
    </source>
</reference>
<dbReference type="Gene3D" id="3.10.20.90">
    <property type="entry name" value="Phosphatidylinositol 3-kinase Catalytic Subunit, Chain A, domain 1"/>
    <property type="match status" value="2"/>
</dbReference>
<dbReference type="GO" id="GO:0005178">
    <property type="term" value="F:integrin binding"/>
    <property type="evidence" value="ECO:0007669"/>
    <property type="project" value="TreeGrafter"/>
</dbReference>
<dbReference type="GO" id="GO:0007229">
    <property type="term" value="P:integrin-mediated signaling pathway"/>
    <property type="evidence" value="ECO:0007669"/>
    <property type="project" value="InterPro"/>
</dbReference>
<dbReference type="SUPFAM" id="SSF47031">
    <property type="entry name" value="Second domain of FERM"/>
    <property type="match status" value="1"/>
</dbReference>
<accession>A0A834R1H1</accession>
<dbReference type="EMBL" id="WVUK01000066">
    <property type="protein sequence ID" value="KAF7487985.1"/>
    <property type="molecule type" value="Genomic_DNA"/>
</dbReference>
<dbReference type="InterPro" id="IPR014352">
    <property type="entry name" value="FERM/acyl-CoA-bd_prot_sf"/>
</dbReference>
<feature type="compositionally biased region" description="Polar residues" evidence="1">
    <location>
        <begin position="398"/>
        <end position="411"/>
    </location>
</feature>
<name>A0A834R1H1_SARSC</name>
<feature type="region of interest" description="Disordered" evidence="1">
    <location>
        <begin position="374"/>
        <end position="411"/>
    </location>
</feature>
<dbReference type="GO" id="GO:0030055">
    <property type="term" value="C:cell-substrate junction"/>
    <property type="evidence" value="ECO:0007669"/>
    <property type="project" value="TreeGrafter"/>
</dbReference>
<dbReference type="Gene3D" id="2.30.29.30">
    <property type="entry name" value="Pleckstrin-homology domain (PH domain)/Phosphotyrosine-binding domain (PTB)"/>
    <property type="match status" value="2"/>
</dbReference>
<feature type="compositionally biased region" description="Low complexity" evidence="1">
    <location>
        <begin position="374"/>
        <end position="394"/>
    </location>
</feature>
<dbReference type="Pfam" id="PF18124">
    <property type="entry name" value="Kindlin_2_N"/>
    <property type="match status" value="1"/>
</dbReference>
<dbReference type="PANTHER" id="PTHR16160:SF13">
    <property type="entry name" value="FERMITIN 2-RELATED"/>
    <property type="match status" value="1"/>
</dbReference>
<feature type="domain" description="PH" evidence="2">
    <location>
        <begin position="472"/>
        <end position="576"/>
    </location>
</feature>
<dbReference type="InterPro" id="IPR019748">
    <property type="entry name" value="FERM_central"/>
</dbReference>
<dbReference type="EnsemblMetazoa" id="SSS_7836s_mrna">
    <property type="protein sequence ID" value="KAF7487985.1"/>
    <property type="gene ID" value="SSS_7836"/>
</dbReference>
<dbReference type="PROSITE" id="PS50003">
    <property type="entry name" value="PH_DOMAIN"/>
    <property type="match status" value="1"/>
</dbReference>
<gene>
    <name evidence="3" type="ORF">SSS_7836</name>
</gene>
<dbReference type="InterPro" id="IPR040790">
    <property type="entry name" value="Kindlin_2_N"/>
</dbReference>
<evidence type="ECO:0000313" key="5">
    <source>
        <dbReference type="Proteomes" id="UP000070412"/>
    </source>
</evidence>
<dbReference type="Proteomes" id="UP000070412">
    <property type="component" value="Unassembled WGS sequence"/>
</dbReference>
<reference evidence="4" key="3">
    <citation type="submission" date="2022-06" db="UniProtKB">
        <authorList>
            <consortium name="EnsemblMetazoa"/>
        </authorList>
    </citation>
    <scope>IDENTIFICATION</scope>
</reference>
<keyword evidence="5" id="KW-1185">Reference proteome</keyword>
<dbReference type="Gene3D" id="1.20.80.10">
    <property type="match status" value="1"/>
</dbReference>
<organism evidence="3">
    <name type="scientific">Sarcoptes scabiei</name>
    <name type="common">Itch mite</name>
    <name type="synonym">Acarus scabiei</name>
    <dbReference type="NCBI Taxonomy" id="52283"/>
    <lineage>
        <taxon>Eukaryota</taxon>
        <taxon>Metazoa</taxon>
        <taxon>Ecdysozoa</taxon>
        <taxon>Arthropoda</taxon>
        <taxon>Chelicerata</taxon>
        <taxon>Arachnida</taxon>
        <taxon>Acari</taxon>
        <taxon>Acariformes</taxon>
        <taxon>Sarcoptiformes</taxon>
        <taxon>Astigmata</taxon>
        <taxon>Psoroptidia</taxon>
        <taxon>Sarcoptoidea</taxon>
        <taxon>Sarcoptidae</taxon>
        <taxon>Sarcoptinae</taxon>
        <taxon>Sarcoptes</taxon>
    </lineage>
</organism>
<dbReference type="CDD" id="cd14473">
    <property type="entry name" value="FERM_B-lobe"/>
    <property type="match status" value="1"/>
</dbReference>
<dbReference type="AlphaFoldDB" id="A0A834R1H1"/>
<evidence type="ECO:0000313" key="4">
    <source>
        <dbReference type="EnsemblMetazoa" id="KAF7487985.1"/>
    </source>
</evidence>
<dbReference type="GO" id="GO:0007160">
    <property type="term" value="P:cell-matrix adhesion"/>
    <property type="evidence" value="ECO:0007669"/>
    <property type="project" value="TreeGrafter"/>
</dbReference>
<evidence type="ECO:0000313" key="3">
    <source>
        <dbReference type="EMBL" id="KAF7487985.1"/>
    </source>
</evidence>
<dbReference type="GO" id="GO:0048731">
    <property type="term" value="P:system development"/>
    <property type="evidence" value="ECO:0007669"/>
    <property type="project" value="UniProtKB-ARBA"/>
</dbReference>
<proteinExistence type="predicted"/>
<dbReference type="InterPro" id="IPR011993">
    <property type="entry name" value="PH-like_dom_sf"/>
</dbReference>
<dbReference type="SMART" id="SM00295">
    <property type="entry name" value="B41"/>
    <property type="match status" value="1"/>
</dbReference>
<feature type="region of interest" description="Disordered" evidence="1">
    <location>
        <begin position="170"/>
        <end position="191"/>
    </location>
</feature>
<dbReference type="InterPro" id="IPR037843">
    <property type="entry name" value="Kindlin/fermitin"/>
</dbReference>
<dbReference type="SMART" id="SM00233">
    <property type="entry name" value="PH"/>
    <property type="match status" value="1"/>
</dbReference>
<dbReference type="PANTHER" id="PTHR16160">
    <property type="entry name" value="FERMITIN 2-RELATED"/>
    <property type="match status" value="1"/>
</dbReference>
<evidence type="ECO:0000256" key="1">
    <source>
        <dbReference type="SAM" id="MobiDB-lite"/>
    </source>
</evidence>
<dbReference type="InterPro" id="IPR001849">
    <property type="entry name" value="PH_domain"/>
</dbReference>
<sequence>MFGKMEALPTFKASASSKPTISSTTTLTTSSNYDRTWPLFITTECSDSGEILKLSIRVRGDYTIGSIMALIGENINTKQDLSDYALWWPAKKRWLKQCRMTLDQVYVCANTELHFTSMNKVLRIQFPDLNIQEWKVDFSVNVLTAIAKLCQVINVSHPEELSFARPLTNNQLKRNNPSTAEASPRQRFGGTAGLYDTLNKSRNNIYDNDTINQSNGSLLSNATYNTISSNGSMNGSNHSLTNNGIGIESAEVLLPHPKSSAQKARLNAAWLNSSISLYEQDVCAYDLLLLKFKFYSFHDLNLNELTRVNYLYEQLKWSILTEEISCNEDEMYTLAGIMLQISLYSGTNGGSGGRINENKTKFYLKSSNGNASNNDRNGFWSNNNNNNNDEYNGKNGHHSVSSRTNGSLSSNDADEVDYALESLEKQLEGTRLETTFNGNKDRYDKANSQTNLMMIPKLSDKLKISCDKLRKSSSTLGRLRLINTERSYFVLFHDTIMQAFKIQDFQYDSLRKNEPVFTLNLTDCEVNPDALASQHKFCFQIIDSSSISKGPIEYMVRCQDEIQYAKWFSACKQASLGRTMAHAAYDEQFTSTLRLLRIQSKLSHQNGHHRNKEQLKNLNIDIHQFIAPRFIKRKSKEQIISKIRTAHETFANETLVEAQMNFIRICQTLRSYGISLFIIKFNKSKKEELLGVMPDKLVLIDINTGAVKKTWRYKTMINWNINWEVKAMSINFNNETIEFECLSADCKVIHEFIGGYIYMSMRSKDNYQFDEEQFFKLTGGWSEDDMDQNDDEHIAMCRREIWANTIKYK</sequence>
<dbReference type="SUPFAM" id="SSF50729">
    <property type="entry name" value="PH domain-like"/>
    <property type="match status" value="2"/>
</dbReference>
<dbReference type="InterPro" id="IPR035963">
    <property type="entry name" value="FERM_2"/>
</dbReference>
<reference evidence="5" key="1">
    <citation type="journal article" date="2020" name="PLoS Negl. Trop. Dis.">
        <title>High-quality nuclear genome for Sarcoptes scabiei-A critical resource for a neglected parasite.</title>
        <authorList>
            <person name="Korhonen P.K."/>
            <person name="Gasser R.B."/>
            <person name="Ma G."/>
            <person name="Wang T."/>
            <person name="Stroehlein A.J."/>
            <person name="Young N.D."/>
            <person name="Ang C.S."/>
            <person name="Fernando D.D."/>
            <person name="Lu H.C."/>
            <person name="Taylor S."/>
            <person name="Reynolds S.L."/>
            <person name="Mofiz E."/>
            <person name="Najaraj S.H."/>
            <person name="Gowda H."/>
            <person name="Madugundu A."/>
            <person name="Renuse S."/>
            <person name="Holt D."/>
            <person name="Pandey A."/>
            <person name="Papenfuss A.T."/>
            <person name="Fischer K."/>
        </authorList>
    </citation>
    <scope>NUCLEOTIDE SEQUENCE [LARGE SCALE GENOMIC DNA]</scope>
</reference>